<keyword evidence="2" id="KW-0808">Transferase</keyword>
<dbReference type="EMBL" id="VBAO01000232">
    <property type="protein sequence ID" value="TMI80238.1"/>
    <property type="molecule type" value="Genomic_DNA"/>
</dbReference>
<evidence type="ECO:0000313" key="3">
    <source>
        <dbReference type="Proteomes" id="UP000320048"/>
    </source>
</evidence>
<dbReference type="InterPro" id="IPR029063">
    <property type="entry name" value="SAM-dependent_MTases_sf"/>
</dbReference>
<dbReference type="SUPFAM" id="SSF53335">
    <property type="entry name" value="S-adenosyl-L-methionine-dependent methyltransferases"/>
    <property type="match status" value="1"/>
</dbReference>
<dbReference type="CDD" id="cd02440">
    <property type="entry name" value="AdoMet_MTases"/>
    <property type="match status" value="1"/>
</dbReference>
<sequence>MNGVRRDPEHMETRRLLGRIAFAGARVLEVGGGDGRLTRRIAGAAREVVSVDPNADAIARAERLLPAHLRRTVRFEVASGHRLHFADASFDIAVLSWSL</sequence>
<dbReference type="GO" id="GO:0032259">
    <property type="term" value="P:methylation"/>
    <property type="evidence" value="ECO:0007669"/>
    <property type="project" value="UniProtKB-KW"/>
</dbReference>
<name>A0A537J9J9_9BACT</name>
<dbReference type="AlphaFoldDB" id="A0A537J9J9"/>
<dbReference type="Gene3D" id="3.40.50.150">
    <property type="entry name" value="Vaccinia Virus protein VP39"/>
    <property type="match status" value="1"/>
</dbReference>
<proteinExistence type="predicted"/>
<accession>A0A537J9J9</accession>
<dbReference type="GO" id="GO:0008168">
    <property type="term" value="F:methyltransferase activity"/>
    <property type="evidence" value="ECO:0007669"/>
    <property type="project" value="UniProtKB-KW"/>
</dbReference>
<organism evidence="2 3">
    <name type="scientific">Candidatus Segetimicrobium genomatis</name>
    <dbReference type="NCBI Taxonomy" id="2569760"/>
    <lineage>
        <taxon>Bacteria</taxon>
        <taxon>Bacillati</taxon>
        <taxon>Candidatus Sysuimicrobiota</taxon>
        <taxon>Candidatus Sysuimicrobiia</taxon>
        <taxon>Candidatus Sysuimicrobiales</taxon>
        <taxon>Candidatus Segetimicrobiaceae</taxon>
        <taxon>Candidatus Segetimicrobium</taxon>
    </lineage>
</organism>
<evidence type="ECO:0000259" key="1">
    <source>
        <dbReference type="Pfam" id="PF13649"/>
    </source>
</evidence>
<protein>
    <submittedName>
        <fullName evidence="2">Class I SAM-dependent methyltransferase</fullName>
    </submittedName>
</protein>
<dbReference type="Proteomes" id="UP000320048">
    <property type="component" value="Unassembled WGS sequence"/>
</dbReference>
<feature type="domain" description="Methyltransferase" evidence="1">
    <location>
        <begin position="27"/>
        <end position="96"/>
    </location>
</feature>
<keyword evidence="2" id="KW-0489">Methyltransferase</keyword>
<evidence type="ECO:0000313" key="2">
    <source>
        <dbReference type="EMBL" id="TMI80238.1"/>
    </source>
</evidence>
<dbReference type="Pfam" id="PF13649">
    <property type="entry name" value="Methyltransf_25"/>
    <property type="match status" value="1"/>
</dbReference>
<reference evidence="2 3" key="1">
    <citation type="journal article" date="2019" name="Nat. Microbiol.">
        <title>Mediterranean grassland soil C-N compound turnover is dependent on rainfall and depth, and is mediated by genomically divergent microorganisms.</title>
        <authorList>
            <person name="Diamond S."/>
            <person name="Andeer P.F."/>
            <person name="Li Z."/>
            <person name="Crits-Christoph A."/>
            <person name="Burstein D."/>
            <person name="Anantharaman K."/>
            <person name="Lane K.R."/>
            <person name="Thomas B.C."/>
            <person name="Pan C."/>
            <person name="Northen T.R."/>
            <person name="Banfield J.F."/>
        </authorList>
    </citation>
    <scope>NUCLEOTIDE SEQUENCE [LARGE SCALE GENOMIC DNA]</scope>
    <source>
        <strain evidence="2">NP_7</strain>
    </source>
</reference>
<dbReference type="InterPro" id="IPR041698">
    <property type="entry name" value="Methyltransf_25"/>
</dbReference>
<gene>
    <name evidence="2" type="ORF">E6H04_09000</name>
</gene>
<comment type="caution">
    <text evidence="2">The sequence shown here is derived from an EMBL/GenBank/DDBJ whole genome shotgun (WGS) entry which is preliminary data.</text>
</comment>